<feature type="compositionally biased region" description="Basic and acidic residues" evidence="1">
    <location>
        <begin position="98"/>
        <end position="115"/>
    </location>
</feature>
<dbReference type="AlphaFoldDB" id="A0A4U5VGQ0"/>
<gene>
    <name evidence="2" type="ORF">D9C73_021380</name>
</gene>
<feature type="compositionally biased region" description="Polar residues" evidence="1">
    <location>
        <begin position="723"/>
        <end position="741"/>
    </location>
</feature>
<dbReference type="STRING" id="240159.A0A4U5VGQ0"/>
<feature type="region of interest" description="Disordered" evidence="1">
    <location>
        <begin position="549"/>
        <end position="594"/>
    </location>
</feature>
<proteinExistence type="predicted"/>
<evidence type="ECO:0000256" key="1">
    <source>
        <dbReference type="SAM" id="MobiDB-lite"/>
    </source>
</evidence>
<evidence type="ECO:0008006" key="4">
    <source>
        <dbReference type="Google" id="ProtNLM"/>
    </source>
</evidence>
<reference evidence="2 3" key="1">
    <citation type="submission" date="2019-01" db="EMBL/GenBank/DDBJ databases">
        <title>Genome Assembly of Collichthys lucidus.</title>
        <authorList>
            <person name="Cai M."/>
            <person name="Xiao S."/>
        </authorList>
    </citation>
    <scope>NUCLEOTIDE SEQUENCE [LARGE SCALE GENOMIC DNA]</scope>
    <source>
        <strain evidence="2">JT15FE1705JMU</strain>
        <tissue evidence="2">Muscle</tissue>
    </source>
</reference>
<feature type="compositionally biased region" description="Polar residues" evidence="1">
    <location>
        <begin position="915"/>
        <end position="927"/>
    </location>
</feature>
<evidence type="ECO:0000313" key="3">
    <source>
        <dbReference type="Proteomes" id="UP000298787"/>
    </source>
</evidence>
<feature type="compositionally biased region" description="Basic and acidic residues" evidence="1">
    <location>
        <begin position="577"/>
        <end position="594"/>
    </location>
</feature>
<dbReference type="Proteomes" id="UP000298787">
    <property type="component" value="Chromosome 18"/>
</dbReference>
<feature type="region of interest" description="Disordered" evidence="1">
    <location>
        <begin position="715"/>
        <end position="774"/>
    </location>
</feature>
<protein>
    <recommendedName>
        <fullName evidence="4">MAX gene-associated protein</fullName>
    </recommendedName>
</protein>
<feature type="region of interest" description="Disordered" evidence="1">
    <location>
        <begin position="613"/>
        <end position="698"/>
    </location>
</feature>
<accession>A0A4U5VGQ0</accession>
<feature type="region of interest" description="Disordered" evidence="1">
    <location>
        <begin position="802"/>
        <end position="844"/>
    </location>
</feature>
<dbReference type="EMBL" id="CM014095">
    <property type="protein sequence ID" value="TKS87256.1"/>
    <property type="molecule type" value="Genomic_DNA"/>
</dbReference>
<evidence type="ECO:0000313" key="2">
    <source>
        <dbReference type="EMBL" id="TKS87256.1"/>
    </source>
</evidence>
<feature type="region of interest" description="Disordered" evidence="1">
    <location>
        <begin position="913"/>
        <end position="932"/>
    </location>
</feature>
<feature type="compositionally biased region" description="Basic and acidic residues" evidence="1">
    <location>
        <begin position="827"/>
        <end position="843"/>
    </location>
</feature>
<feature type="compositionally biased region" description="Basic and acidic residues" evidence="1">
    <location>
        <begin position="657"/>
        <end position="666"/>
    </location>
</feature>
<keyword evidence="3" id="KW-1185">Reference proteome</keyword>
<feature type="region of interest" description="Disordered" evidence="1">
    <location>
        <begin position="93"/>
        <end position="117"/>
    </location>
</feature>
<organism evidence="2 3">
    <name type="scientific">Collichthys lucidus</name>
    <name type="common">Big head croaker</name>
    <name type="synonym">Sciaena lucida</name>
    <dbReference type="NCBI Taxonomy" id="240159"/>
    <lineage>
        <taxon>Eukaryota</taxon>
        <taxon>Metazoa</taxon>
        <taxon>Chordata</taxon>
        <taxon>Craniata</taxon>
        <taxon>Vertebrata</taxon>
        <taxon>Euteleostomi</taxon>
        <taxon>Actinopterygii</taxon>
        <taxon>Neopterygii</taxon>
        <taxon>Teleostei</taxon>
        <taxon>Neoteleostei</taxon>
        <taxon>Acanthomorphata</taxon>
        <taxon>Eupercaria</taxon>
        <taxon>Sciaenidae</taxon>
        <taxon>Collichthys</taxon>
    </lineage>
</organism>
<name>A0A4U5VGQ0_COLLU</name>
<feature type="region of interest" description="Disordered" evidence="1">
    <location>
        <begin position="473"/>
        <end position="520"/>
    </location>
</feature>
<feature type="region of interest" description="Disordered" evidence="1">
    <location>
        <begin position="947"/>
        <end position="980"/>
    </location>
</feature>
<sequence>MALDRLDRPFWIKKYLISPISQTVEESGADRCIQYKIHISRPRLEREEPAGPVHLKQVAREAEPLEDWQREVEEDGAGPLEDWQREVEEEDIEEDMDSTAHHVHDGRERSKEEVRSKKKKMVTMALPFLTGISPAGFLSANRKQPGGTEHLVQVNRKFYPLAKIQLGKMGALHPANRLAAYLTAGGVQQESTRFHFLASGPCQNQSTGSTVQTASPVIPAVSGLAADPSPRSQAADTVLTIPAPPTVLQPAPVKVERAASSDQPSGKAPEGAESKVVTVKVFVRPTGGASQRMVLQPVQAVPGVQYYRRPDGKLVQLVPISQLRPFNPNQLAPRGPSPSVHPVAPPETPVLNQTFPVTTVTTSPSHPSLSGLQSFSVSPAPSQLGPAHRFLSNKETCTFRILPTNSSREPILVTCAKVPPTPRTNVAPGSFTLLHPFAAAAASPVNLISLKPSAGQGAELGVKTVTVSAVPVGPGEVQQKPASPQTTATRPPPPSPESKVTPVPTPCPPVDRISAAPEPACDPGDLDVICVEDETWRVATETVGVAEQSADAVEISSGSDGEQADNAATIGDETDGDKDRETTSEMQRHIHNVLEKKRRVRLHRLFEEHHSRHRNALLNTRQQKLSEETSAETGPAGYLDRAEQRGETEESEDVFEPAERRLRKSEQSVLSELRHLTSSNQRTAEEPHQSANQLPAEAAASRAVDDIIITSSDLRQAPPTLTPVHQAQSSLQATPSVSHNASCMLRDRPRTVPNILSRRRKQAPPTTPPETTAESLALVPAEVLSLVGAALPGQPVLSLNPLQTLPPSATSSPGPGGSAPPGGLCRVRSDQRTEPGHGGRAPDSECLTSLLNEIVFLNQQVVTTATTTGVLSPRRLSSEVGPQDEGHAHSPWLLQLDSDSDDIVTMETVEVGLNNGPQPANENTTSGVLAPPPLLQMKVGGAKVADSVSNHEATEEGVGGTAWRPMPRLVPLGLRGNPAS</sequence>